<gene>
    <name evidence="3" type="ORF">C8A03DRAFT_20000</name>
</gene>
<reference evidence="3" key="2">
    <citation type="submission" date="2023-05" db="EMBL/GenBank/DDBJ databases">
        <authorList>
            <consortium name="Lawrence Berkeley National Laboratory"/>
            <person name="Steindorff A."/>
            <person name="Hensen N."/>
            <person name="Bonometti L."/>
            <person name="Westerberg I."/>
            <person name="Brannstrom I.O."/>
            <person name="Guillou S."/>
            <person name="Cros-Aarteil S."/>
            <person name="Calhoun S."/>
            <person name="Haridas S."/>
            <person name="Kuo A."/>
            <person name="Mondo S."/>
            <person name="Pangilinan J."/>
            <person name="Riley R."/>
            <person name="Labutti K."/>
            <person name="Andreopoulos B."/>
            <person name="Lipzen A."/>
            <person name="Chen C."/>
            <person name="Yanf M."/>
            <person name="Daum C."/>
            <person name="Ng V."/>
            <person name="Clum A."/>
            <person name="Ohm R."/>
            <person name="Martin F."/>
            <person name="Silar P."/>
            <person name="Natvig D."/>
            <person name="Lalanne C."/>
            <person name="Gautier V."/>
            <person name="Ament-Velasquez S.L."/>
            <person name="Kruys A."/>
            <person name="Hutchinson M.I."/>
            <person name="Powell A.J."/>
            <person name="Barry K."/>
            <person name="Miller A.N."/>
            <person name="Grigoriev I.V."/>
            <person name="Debuchy R."/>
            <person name="Gladieux P."/>
            <person name="Thoren M.H."/>
            <person name="Johannesson H."/>
        </authorList>
    </citation>
    <scope>NUCLEOTIDE SEQUENCE</scope>
    <source>
        <strain evidence="3">CBS 532.94</strain>
    </source>
</reference>
<name>A0AAN7C054_9PEZI</name>
<dbReference type="InterPro" id="IPR056884">
    <property type="entry name" value="NPHP3-like_N"/>
</dbReference>
<dbReference type="Proteomes" id="UP001303760">
    <property type="component" value="Unassembled WGS sequence"/>
</dbReference>
<accession>A0AAN7C054</accession>
<keyword evidence="4" id="KW-1185">Reference proteome</keyword>
<keyword evidence="1" id="KW-0677">Repeat</keyword>
<feature type="non-terminal residue" evidence="3">
    <location>
        <position position="1"/>
    </location>
</feature>
<evidence type="ECO:0000259" key="2">
    <source>
        <dbReference type="Pfam" id="PF24883"/>
    </source>
</evidence>
<dbReference type="EMBL" id="MU860896">
    <property type="protein sequence ID" value="KAK4232780.1"/>
    <property type="molecule type" value="Genomic_DNA"/>
</dbReference>
<dbReference type="Pfam" id="PF24883">
    <property type="entry name" value="NPHP3_N"/>
    <property type="match status" value="1"/>
</dbReference>
<evidence type="ECO:0000313" key="3">
    <source>
        <dbReference type="EMBL" id="KAK4232780.1"/>
    </source>
</evidence>
<protein>
    <recommendedName>
        <fullName evidence="2">Nephrocystin 3-like N-terminal domain-containing protein</fullName>
    </recommendedName>
</protein>
<evidence type="ECO:0000256" key="1">
    <source>
        <dbReference type="ARBA" id="ARBA00022737"/>
    </source>
</evidence>
<comment type="caution">
    <text evidence="3">The sequence shown here is derived from an EMBL/GenBank/DDBJ whole genome shotgun (WGS) entry which is preliminary data.</text>
</comment>
<sequence length="122" mass="14076">FYSCQAADSPINSATPVLRGLIYLLVQQEPFLAAHVRKRYDHAREKLFQEANSWWAFSEILTSMLENLNLGHTFLVIDALDECVTDLPLLLDYIVAKPPVFSRVKWIVSSRNWPDIEKQLKT</sequence>
<proteinExistence type="predicted"/>
<dbReference type="AlphaFoldDB" id="A0AAN7C054"/>
<organism evidence="3 4">
    <name type="scientific">Achaetomium macrosporum</name>
    <dbReference type="NCBI Taxonomy" id="79813"/>
    <lineage>
        <taxon>Eukaryota</taxon>
        <taxon>Fungi</taxon>
        <taxon>Dikarya</taxon>
        <taxon>Ascomycota</taxon>
        <taxon>Pezizomycotina</taxon>
        <taxon>Sordariomycetes</taxon>
        <taxon>Sordariomycetidae</taxon>
        <taxon>Sordariales</taxon>
        <taxon>Chaetomiaceae</taxon>
        <taxon>Achaetomium</taxon>
    </lineage>
</organism>
<evidence type="ECO:0000313" key="4">
    <source>
        <dbReference type="Proteomes" id="UP001303760"/>
    </source>
</evidence>
<reference evidence="3" key="1">
    <citation type="journal article" date="2023" name="Mol. Phylogenet. Evol.">
        <title>Genome-scale phylogeny and comparative genomics of the fungal order Sordariales.</title>
        <authorList>
            <person name="Hensen N."/>
            <person name="Bonometti L."/>
            <person name="Westerberg I."/>
            <person name="Brannstrom I.O."/>
            <person name="Guillou S."/>
            <person name="Cros-Aarteil S."/>
            <person name="Calhoun S."/>
            <person name="Haridas S."/>
            <person name="Kuo A."/>
            <person name="Mondo S."/>
            <person name="Pangilinan J."/>
            <person name="Riley R."/>
            <person name="LaButti K."/>
            <person name="Andreopoulos B."/>
            <person name="Lipzen A."/>
            <person name="Chen C."/>
            <person name="Yan M."/>
            <person name="Daum C."/>
            <person name="Ng V."/>
            <person name="Clum A."/>
            <person name="Steindorff A."/>
            <person name="Ohm R.A."/>
            <person name="Martin F."/>
            <person name="Silar P."/>
            <person name="Natvig D.O."/>
            <person name="Lalanne C."/>
            <person name="Gautier V."/>
            <person name="Ament-Velasquez S.L."/>
            <person name="Kruys A."/>
            <person name="Hutchinson M.I."/>
            <person name="Powell A.J."/>
            <person name="Barry K."/>
            <person name="Miller A.N."/>
            <person name="Grigoriev I.V."/>
            <person name="Debuchy R."/>
            <person name="Gladieux P."/>
            <person name="Hiltunen Thoren M."/>
            <person name="Johannesson H."/>
        </authorList>
    </citation>
    <scope>NUCLEOTIDE SEQUENCE</scope>
    <source>
        <strain evidence="3">CBS 532.94</strain>
    </source>
</reference>
<feature type="domain" description="Nephrocystin 3-like N-terminal" evidence="2">
    <location>
        <begin position="1"/>
        <end position="111"/>
    </location>
</feature>